<dbReference type="InterPro" id="IPR013024">
    <property type="entry name" value="GGCT-like"/>
</dbReference>
<evidence type="ECO:0000313" key="4">
    <source>
        <dbReference type="Proteomes" id="UP001239445"/>
    </source>
</evidence>
<protein>
    <submittedName>
        <fullName evidence="3">Uncharacterized protein</fullName>
    </submittedName>
</protein>
<proteinExistence type="inferred from homology"/>
<dbReference type="Proteomes" id="UP001239445">
    <property type="component" value="Unassembled WGS sequence"/>
</dbReference>
<keyword evidence="4" id="KW-1185">Reference proteome</keyword>
<dbReference type="EMBL" id="MU839843">
    <property type="protein sequence ID" value="KAK1751024.1"/>
    <property type="molecule type" value="Genomic_DNA"/>
</dbReference>
<sequence length="224" mass="25880">MAPKRRKPKPPSIFLYGPLCALPLLAWILTGDASRTRKVNARLHKAKVKGYRCGMLRGRDYPAAIEDDDAWMDGYFLFIDTMAERRRIHEFAGPSFRVTSVTAHFGISFRLSAEMSVWAGDENMVLPEPWDLDRFMRERADDWAETFDGMVLVYREPRPEFADDSDSGCGKDNLSDSEGPGWITTEVREEREPIPQDNWVRTFAQLGWEAFRKYNFSHTFGRDD</sequence>
<dbReference type="CDD" id="cd06661">
    <property type="entry name" value="GGCT_like"/>
    <property type="match status" value="1"/>
</dbReference>
<dbReference type="AlphaFoldDB" id="A0AAJ0B569"/>
<reference evidence="3" key="1">
    <citation type="submission" date="2023-06" db="EMBL/GenBank/DDBJ databases">
        <title>Genome-scale phylogeny and comparative genomics of the fungal order Sordariales.</title>
        <authorList>
            <consortium name="Lawrence Berkeley National Laboratory"/>
            <person name="Hensen N."/>
            <person name="Bonometti L."/>
            <person name="Westerberg I."/>
            <person name="Brannstrom I.O."/>
            <person name="Guillou S."/>
            <person name="Cros-Aarteil S."/>
            <person name="Calhoun S."/>
            <person name="Haridas S."/>
            <person name="Kuo A."/>
            <person name="Mondo S."/>
            <person name="Pangilinan J."/>
            <person name="Riley R."/>
            <person name="Labutti K."/>
            <person name="Andreopoulos B."/>
            <person name="Lipzen A."/>
            <person name="Chen C."/>
            <person name="Yanf M."/>
            <person name="Daum C."/>
            <person name="Ng V."/>
            <person name="Clum A."/>
            <person name="Steindorff A."/>
            <person name="Ohm R."/>
            <person name="Martin F."/>
            <person name="Silar P."/>
            <person name="Natvig D."/>
            <person name="Lalanne C."/>
            <person name="Gautier V."/>
            <person name="Ament-Velasquez S.L."/>
            <person name="Kruys A."/>
            <person name="Hutchinson M.I."/>
            <person name="Powell A.J."/>
            <person name="Barry K."/>
            <person name="Miller A.N."/>
            <person name="Grigoriev I.V."/>
            <person name="Debuchy R."/>
            <person name="Gladieux P."/>
            <person name="Thoren M.H."/>
            <person name="Johannesson H."/>
        </authorList>
    </citation>
    <scope>NUCLEOTIDE SEQUENCE</scope>
    <source>
        <strain evidence="3">PSN4</strain>
    </source>
</reference>
<name>A0AAJ0B569_9PEZI</name>
<gene>
    <name evidence="3" type="ORF">QBC47DRAFT_464252</name>
</gene>
<dbReference type="InterPro" id="IPR045038">
    <property type="entry name" value="AIG2-like"/>
</dbReference>
<dbReference type="PANTHER" id="PTHR31544:SF2">
    <property type="entry name" value="AIG2-LIKE PROTEIN D"/>
    <property type="match status" value="1"/>
</dbReference>
<evidence type="ECO:0000256" key="2">
    <source>
        <dbReference type="SAM" id="MobiDB-lite"/>
    </source>
</evidence>
<comment type="caution">
    <text evidence="3">The sequence shown here is derived from an EMBL/GenBank/DDBJ whole genome shotgun (WGS) entry which is preliminary data.</text>
</comment>
<dbReference type="Gene3D" id="3.10.490.10">
    <property type="entry name" value="Gamma-glutamyl cyclotransferase-like"/>
    <property type="match status" value="1"/>
</dbReference>
<organism evidence="3 4">
    <name type="scientific">Echria macrotheca</name>
    <dbReference type="NCBI Taxonomy" id="438768"/>
    <lineage>
        <taxon>Eukaryota</taxon>
        <taxon>Fungi</taxon>
        <taxon>Dikarya</taxon>
        <taxon>Ascomycota</taxon>
        <taxon>Pezizomycotina</taxon>
        <taxon>Sordariomycetes</taxon>
        <taxon>Sordariomycetidae</taxon>
        <taxon>Sordariales</taxon>
        <taxon>Schizotheciaceae</taxon>
        <taxon>Echria</taxon>
    </lineage>
</organism>
<dbReference type="PANTHER" id="PTHR31544">
    <property type="entry name" value="AIG2-LIKE PROTEIN D"/>
    <property type="match status" value="1"/>
</dbReference>
<evidence type="ECO:0000256" key="1">
    <source>
        <dbReference type="ARBA" id="ARBA00008861"/>
    </source>
</evidence>
<accession>A0AAJ0B569</accession>
<feature type="region of interest" description="Disordered" evidence="2">
    <location>
        <begin position="161"/>
        <end position="182"/>
    </location>
</feature>
<comment type="similarity">
    <text evidence="1">Belongs to the gamma-glutamylcyclotransferase family.</text>
</comment>
<evidence type="ECO:0000313" key="3">
    <source>
        <dbReference type="EMBL" id="KAK1751024.1"/>
    </source>
</evidence>